<evidence type="ECO:0000313" key="3">
    <source>
        <dbReference type="Proteomes" id="UP001367508"/>
    </source>
</evidence>
<feature type="compositionally biased region" description="Basic and acidic residues" evidence="1">
    <location>
        <begin position="56"/>
        <end position="65"/>
    </location>
</feature>
<comment type="caution">
    <text evidence="2">The sequence shown here is derived from an EMBL/GenBank/DDBJ whole genome shotgun (WGS) entry which is preliminary data.</text>
</comment>
<reference evidence="2 3" key="1">
    <citation type="submission" date="2024-01" db="EMBL/GenBank/DDBJ databases">
        <title>The genomes of 5 underutilized Papilionoideae crops provide insights into root nodulation and disease resistanc.</title>
        <authorList>
            <person name="Jiang F."/>
        </authorList>
    </citation>
    <scope>NUCLEOTIDE SEQUENCE [LARGE SCALE GENOMIC DNA]</scope>
    <source>
        <strain evidence="2">LVBAO_FW01</strain>
        <tissue evidence="2">Leaves</tissue>
    </source>
</reference>
<gene>
    <name evidence="2" type="ORF">VNO77_44383</name>
</gene>
<dbReference type="EMBL" id="JAYMYQ010000011">
    <property type="protein sequence ID" value="KAK7306443.1"/>
    <property type="molecule type" value="Genomic_DNA"/>
</dbReference>
<keyword evidence="3" id="KW-1185">Reference proteome</keyword>
<organism evidence="2 3">
    <name type="scientific">Canavalia gladiata</name>
    <name type="common">Sword bean</name>
    <name type="synonym">Dolichos gladiatus</name>
    <dbReference type="NCBI Taxonomy" id="3824"/>
    <lineage>
        <taxon>Eukaryota</taxon>
        <taxon>Viridiplantae</taxon>
        <taxon>Streptophyta</taxon>
        <taxon>Embryophyta</taxon>
        <taxon>Tracheophyta</taxon>
        <taxon>Spermatophyta</taxon>
        <taxon>Magnoliopsida</taxon>
        <taxon>eudicotyledons</taxon>
        <taxon>Gunneridae</taxon>
        <taxon>Pentapetalae</taxon>
        <taxon>rosids</taxon>
        <taxon>fabids</taxon>
        <taxon>Fabales</taxon>
        <taxon>Fabaceae</taxon>
        <taxon>Papilionoideae</taxon>
        <taxon>50 kb inversion clade</taxon>
        <taxon>NPAAA clade</taxon>
        <taxon>indigoferoid/millettioid clade</taxon>
        <taxon>Phaseoleae</taxon>
        <taxon>Canavalia</taxon>
    </lineage>
</organism>
<feature type="compositionally biased region" description="Basic and acidic residues" evidence="1">
    <location>
        <begin position="29"/>
        <end position="45"/>
    </location>
</feature>
<dbReference type="Proteomes" id="UP001367508">
    <property type="component" value="Unassembled WGS sequence"/>
</dbReference>
<feature type="region of interest" description="Disordered" evidence="1">
    <location>
        <begin position="29"/>
        <end position="65"/>
    </location>
</feature>
<protein>
    <submittedName>
        <fullName evidence="2">Uncharacterized protein</fullName>
    </submittedName>
</protein>
<sequence length="236" mass="26290">MVAPTKREGKRWEEAGWLFEGREVENFKGKKGFQKDKRRDRERGLARGHGAKTKRREGEKQEWKNEGVKILQESRGKISAKLIANKRSLGSAGHGLPSKDKSWLWSISIGIEDVRRTVAGLVLQYDSAMGSNEIKQLNGGNSDAHLKWLGVLLALSIYGVRIPDHTILIPKSLTCIPHAAARASHMSHPTHVPHTFRAVQWPSEPHKPCAVTAQPAAATLKGYWLYSLGPNEKLTL</sequence>
<accession>A0AAN9JWY8</accession>
<dbReference type="AlphaFoldDB" id="A0AAN9JWY8"/>
<evidence type="ECO:0000313" key="2">
    <source>
        <dbReference type="EMBL" id="KAK7306443.1"/>
    </source>
</evidence>
<evidence type="ECO:0000256" key="1">
    <source>
        <dbReference type="SAM" id="MobiDB-lite"/>
    </source>
</evidence>
<proteinExistence type="predicted"/>
<name>A0AAN9JWY8_CANGL</name>